<sequence>MKVLHKARFLLFESNTVNTPFTSLANEEDITKTEYNGFFGAKQLSPSAVLAQSMAKIRVDLPRTSLIEPQAATKISLVCEALLKAMLPDTKKFLLPILTCYVKKQPQEVEKGLLILNQYKKLGDLHMWERGLRHLQYYLQPVRLFHLALGTYDLELAESLAERSQLDPKEYLPVLAQLRAITTQSNGDAKSNTSYQHARIDLLLKRYSSALRGLYLAGPEHWGEFCDVVENQKLFSEALDLLQQGTPQFSEIANRWAETLVASQRLVAAGEVHLRAGHYASAAQLFVTTRSVQLWRLTVDRGIGETKQAENAEFLSLEVISTQARKLADDLKWLGRYLEAASLYSDYLKDYMNAACTAAEGGHWLEAHSWAEHANNKAEVNAKIKEISLKAYSDFVSSLTQNSEEFRQSFDRLLEVRAELKEKALNAAAGFGDEVYDDTESELFSDTGSVVSGFSSSSRSSQYSKTSGRSRKNCRKRDRKKWSTKKGSKYEEVALIQILHTNITACQRLFEGVAELVKELWRHCLSEEATKLARQANSLLLIQRASLSIVWCNKITGEWRRFYSFRQL</sequence>
<accession>A0A0R3T1D3</accession>
<dbReference type="Proteomes" id="UP000278807">
    <property type="component" value="Unassembled WGS sequence"/>
</dbReference>
<proteinExistence type="predicted"/>
<dbReference type="InterPro" id="IPR056167">
    <property type="entry name" value="A-sol_ELP1"/>
</dbReference>
<dbReference type="Pfam" id="PF23878">
    <property type="entry name" value="TPR_ELP1"/>
    <property type="match status" value="1"/>
</dbReference>
<dbReference type="InterPro" id="IPR056169">
    <property type="entry name" value="HB_ELP1"/>
</dbReference>
<dbReference type="InterPro" id="IPR056166">
    <property type="entry name" value="TPR_ELP1"/>
</dbReference>
<protein>
    <submittedName>
        <fullName evidence="7">Non-specific serine/threonine protein kinase</fullName>
    </submittedName>
</protein>
<reference evidence="5 6" key="2">
    <citation type="submission" date="2018-11" db="EMBL/GenBank/DDBJ databases">
        <authorList>
            <consortium name="Pathogen Informatics"/>
        </authorList>
    </citation>
    <scope>NUCLEOTIDE SEQUENCE [LARGE SCALE GENOMIC DNA]</scope>
</reference>
<dbReference type="GO" id="GO:0002926">
    <property type="term" value="P:tRNA wobble base 5-methoxycarbonylmethyl-2-thiouridinylation"/>
    <property type="evidence" value="ECO:0007669"/>
    <property type="project" value="TreeGrafter"/>
</dbReference>
<dbReference type="InterPro" id="IPR006849">
    <property type="entry name" value="Elp1"/>
</dbReference>
<dbReference type="GO" id="GO:0005829">
    <property type="term" value="C:cytosol"/>
    <property type="evidence" value="ECO:0007669"/>
    <property type="project" value="TreeGrafter"/>
</dbReference>
<reference evidence="7" key="1">
    <citation type="submission" date="2017-02" db="UniProtKB">
        <authorList>
            <consortium name="WormBaseParasite"/>
        </authorList>
    </citation>
    <scope>IDENTIFICATION</scope>
</reference>
<evidence type="ECO:0000313" key="7">
    <source>
        <dbReference type="WBParaSite" id="HNAJ_0000067601-mRNA-1"/>
    </source>
</evidence>
<feature type="domain" description="ELP1 three-helical bundle" evidence="4">
    <location>
        <begin position="383"/>
        <end position="541"/>
    </location>
</feature>
<evidence type="ECO:0000313" key="6">
    <source>
        <dbReference type="Proteomes" id="UP000278807"/>
    </source>
</evidence>
<dbReference type="WBParaSite" id="HNAJ_0000067601-mRNA-1">
    <property type="protein sequence ID" value="HNAJ_0000067601-mRNA-1"/>
    <property type="gene ID" value="HNAJ_0000067601"/>
</dbReference>
<evidence type="ECO:0000259" key="4">
    <source>
        <dbReference type="Pfam" id="PF23936"/>
    </source>
</evidence>
<feature type="compositionally biased region" description="Low complexity" evidence="1">
    <location>
        <begin position="448"/>
        <end position="467"/>
    </location>
</feature>
<dbReference type="UniPathway" id="UPA00988"/>
<dbReference type="OrthoDB" id="40048at2759"/>
<dbReference type="Pfam" id="PF23925">
    <property type="entry name" value="A-sol_ELP1"/>
    <property type="match status" value="1"/>
</dbReference>
<dbReference type="Pfam" id="PF23936">
    <property type="entry name" value="HB_ELP1"/>
    <property type="match status" value="1"/>
</dbReference>
<dbReference type="PANTHER" id="PTHR12747">
    <property type="entry name" value="ELONGATOR COMPLEX PROTEIN 1"/>
    <property type="match status" value="1"/>
</dbReference>
<dbReference type="PANTHER" id="PTHR12747:SF0">
    <property type="entry name" value="ELONGATOR COMPLEX PROTEIN 1"/>
    <property type="match status" value="1"/>
</dbReference>
<name>A0A0R3T1D3_RODNA</name>
<evidence type="ECO:0000313" key="5">
    <source>
        <dbReference type="EMBL" id="VDN96535.1"/>
    </source>
</evidence>
<feature type="compositionally biased region" description="Basic residues" evidence="1">
    <location>
        <begin position="468"/>
        <end position="478"/>
    </location>
</feature>
<evidence type="ECO:0000259" key="2">
    <source>
        <dbReference type="Pfam" id="PF23878"/>
    </source>
</evidence>
<dbReference type="GO" id="GO:0000049">
    <property type="term" value="F:tRNA binding"/>
    <property type="evidence" value="ECO:0007669"/>
    <property type="project" value="TreeGrafter"/>
</dbReference>
<dbReference type="STRING" id="102285.A0A0R3T1D3"/>
<feature type="domain" description="ELP1 TPR" evidence="2">
    <location>
        <begin position="195"/>
        <end position="367"/>
    </location>
</feature>
<organism evidence="7">
    <name type="scientific">Rodentolepis nana</name>
    <name type="common">Dwarf tapeworm</name>
    <name type="synonym">Hymenolepis nana</name>
    <dbReference type="NCBI Taxonomy" id="102285"/>
    <lineage>
        <taxon>Eukaryota</taxon>
        <taxon>Metazoa</taxon>
        <taxon>Spiralia</taxon>
        <taxon>Lophotrochozoa</taxon>
        <taxon>Platyhelminthes</taxon>
        <taxon>Cestoda</taxon>
        <taxon>Eucestoda</taxon>
        <taxon>Cyclophyllidea</taxon>
        <taxon>Hymenolepididae</taxon>
        <taxon>Rodentolepis</taxon>
    </lineage>
</organism>
<evidence type="ECO:0000256" key="1">
    <source>
        <dbReference type="SAM" id="MobiDB-lite"/>
    </source>
</evidence>
<gene>
    <name evidence="5" type="ORF">HNAJ_LOCUS676</name>
</gene>
<evidence type="ECO:0000259" key="3">
    <source>
        <dbReference type="Pfam" id="PF23925"/>
    </source>
</evidence>
<dbReference type="EMBL" id="UZAE01000204">
    <property type="protein sequence ID" value="VDN96535.1"/>
    <property type="molecule type" value="Genomic_DNA"/>
</dbReference>
<dbReference type="AlphaFoldDB" id="A0A0R3T1D3"/>
<dbReference type="GO" id="GO:0033588">
    <property type="term" value="C:elongator holoenzyme complex"/>
    <property type="evidence" value="ECO:0007669"/>
    <property type="project" value="InterPro"/>
</dbReference>
<feature type="region of interest" description="Disordered" evidence="1">
    <location>
        <begin position="448"/>
        <end position="478"/>
    </location>
</feature>
<feature type="domain" description="ELP1 alpha-solenoid" evidence="3">
    <location>
        <begin position="68"/>
        <end position="178"/>
    </location>
</feature>
<keyword evidence="6" id="KW-1185">Reference proteome</keyword>